<proteinExistence type="predicted"/>
<evidence type="ECO:0000313" key="1">
    <source>
        <dbReference type="EMBL" id="KAK2721182.1"/>
    </source>
</evidence>
<protein>
    <submittedName>
        <fullName evidence="1">Uncharacterized protein</fullName>
    </submittedName>
</protein>
<organism evidence="1 2">
    <name type="scientific">Artemia franciscana</name>
    <name type="common">Brine shrimp</name>
    <name type="synonym">Artemia sanfranciscana</name>
    <dbReference type="NCBI Taxonomy" id="6661"/>
    <lineage>
        <taxon>Eukaryota</taxon>
        <taxon>Metazoa</taxon>
        <taxon>Ecdysozoa</taxon>
        <taxon>Arthropoda</taxon>
        <taxon>Crustacea</taxon>
        <taxon>Branchiopoda</taxon>
        <taxon>Anostraca</taxon>
        <taxon>Artemiidae</taxon>
        <taxon>Artemia</taxon>
    </lineage>
</organism>
<reference evidence="1" key="1">
    <citation type="submission" date="2023-07" db="EMBL/GenBank/DDBJ databases">
        <title>Chromosome-level genome assembly of Artemia franciscana.</title>
        <authorList>
            <person name="Jo E."/>
        </authorList>
    </citation>
    <scope>NUCLEOTIDE SEQUENCE</scope>
    <source>
        <tissue evidence="1">Whole body</tissue>
    </source>
</reference>
<name>A0AA88L8M8_ARTSF</name>
<dbReference type="EMBL" id="JAVRJZ010000006">
    <property type="protein sequence ID" value="KAK2721182.1"/>
    <property type="molecule type" value="Genomic_DNA"/>
</dbReference>
<keyword evidence="2" id="KW-1185">Reference proteome</keyword>
<comment type="caution">
    <text evidence="1">The sequence shown here is derived from an EMBL/GenBank/DDBJ whole genome shotgun (WGS) entry which is preliminary data.</text>
</comment>
<dbReference type="Proteomes" id="UP001187531">
    <property type="component" value="Unassembled WGS sequence"/>
</dbReference>
<accession>A0AA88L8M8</accession>
<gene>
    <name evidence="1" type="ORF">QYM36_003452</name>
</gene>
<sequence>MDVQQPSINWNAHNLDSEWTHATLIDRGREIFKTFDIPVAKVDKIAAYIKNLKDYAAPKRNQVSSRYGFQKREQLKQKIWTNSLPKLRYLVKVYGYTEESEMIQDKILCSIKNTKIYETLLADDDQLTLKRAITLCRTMKRPKCN</sequence>
<dbReference type="AlphaFoldDB" id="A0AA88L8M8"/>
<evidence type="ECO:0000313" key="2">
    <source>
        <dbReference type="Proteomes" id="UP001187531"/>
    </source>
</evidence>